<dbReference type="InterPro" id="IPR039699">
    <property type="entry name" value="Ribosomal_uL30"/>
</dbReference>
<evidence type="ECO:0000256" key="4">
    <source>
        <dbReference type="HAMAP-Rule" id="MF_01371"/>
    </source>
</evidence>
<dbReference type="SUPFAM" id="SSF55129">
    <property type="entry name" value="Ribosomal protein L30p/L7e"/>
    <property type="match status" value="1"/>
</dbReference>
<keyword evidence="3 4" id="KW-0687">Ribonucleoprotein</keyword>
<dbReference type="OrthoDB" id="6379at2157"/>
<evidence type="ECO:0000256" key="3">
    <source>
        <dbReference type="ARBA" id="ARBA00023274"/>
    </source>
</evidence>
<dbReference type="Gene3D" id="3.30.1390.20">
    <property type="entry name" value="Ribosomal protein L30, ferredoxin-like fold domain"/>
    <property type="match status" value="1"/>
</dbReference>
<feature type="domain" description="Large ribosomal subunit protein uL30-like ferredoxin-like fold" evidence="5">
    <location>
        <begin position="4"/>
        <end position="53"/>
    </location>
</feature>
<name>A0A401HBF0_AERPX</name>
<dbReference type="Gene3D" id="1.10.15.30">
    <property type="match status" value="1"/>
</dbReference>
<comment type="similarity">
    <text evidence="1 4">Belongs to the universal ribosomal protein uL30 family.</text>
</comment>
<evidence type="ECO:0000256" key="1">
    <source>
        <dbReference type="ARBA" id="ARBA00007594"/>
    </source>
</evidence>
<dbReference type="InterPro" id="IPR016082">
    <property type="entry name" value="Ribosomal_uL30_ferredoxin-like"/>
</dbReference>
<accession>A0A401HBF0</accession>
<evidence type="ECO:0000259" key="5">
    <source>
        <dbReference type="Pfam" id="PF00327"/>
    </source>
</evidence>
<proteinExistence type="inferred from homology"/>
<organism evidence="6 7">
    <name type="scientific">Aeropyrum pernix</name>
    <dbReference type="NCBI Taxonomy" id="56636"/>
    <lineage>
        <taxon>Archaea</taxon>
        <taxon>Thermoproteota</taxon>
        <taxon>Thermoprotei</taxon>
        <taxon>Desulfurococcales</taxon>
        <taxon>Desulfurococcaceae</taxon>
        <taxon>Aeropyrum</taxon>
    </lineage>
</organism>
<comment type="subunit">
    <text evidence="4">Part of the 50S ribosomal subunit.</text>
</comment>
<dbReference type="Proteomes" id="UP000291213">
    <property type="component" value="Unassembled WGS sequence"/>
</dbReference>
<dbReference type="NCBIfam" id="NF004711">
    <property type="entry name" value="PRK06049.1"/>
    <property type="match status" value="1"/>
</dbReference>
<dbReference type="RefSeq" id="WP_131160627.1">
    <property type="nucleotide sequence ID" value="NZ_BDMD01000082.1"/>
</dbReference>
<dbReference type="InterPro" id="IPR035808">
    <property type="entry name" value="Ribosomal_uL30_euk_arc"/>
</dbReference>
<evidence type="ECO:0000313" key="7">
    <source>
        <dbReference type="Proteomes" id="UP000291213"/>
    </source>
</evidence>
<dbReference type="GO" id="GO:0000463">
    <property type="term" value="P:maturation of LSU-rRNA from tricistronic rRNA transcript (SSU-rRNA, 5.8S rRNA, LSU-rRNA)"/>
    <property type="evidence" value="ECO:0007669"/>
    <property type="project" value="TreeGrafter"/>
</dbReference>
<dbReference type="AlphaFoldDB" id="A0A401HBF0"/>
<dbReference type="CDD" id="cd01657">
    <property type="entry name" value="Ribosomal_L7_archeal_euk"/>
    <property type="match status" value="1"/>
</dbReference>
<dbReference type="EMBL" id="BDMD01000082">
    <property type="protein sequence ID" value="GBF09678.1"/>
    <property type="molecule type" value="Genomic_DNA"/>
</dbReference>
<sequence length="159" mass="18462">MPLYAVIRIRGTVDVPPDIDKTLYLLRLRRRYTASIYHDSLPGLRDMLRTVEAWTTYGEIEERVLEELLRKRGRIVGDRPLTDKWVEENLGLSGLGELAEKLVSSELHYHRLEEKGVKPFFRLHPPRGGFKKSIKRMFRDGGELGYRGSAINELILKML</sequence>
<dbReference type="GO" id="GO:0003723">
    <property type="term" value="F:RNA binding"/>
    <property type="evidence" value="ECO:0007669"/>
    <property type="project" value="TreeGrafter"/>
</dbReference>
<protein>
    <recommendedName>
        <fullName evidence="4">Large ribosomal subunit protein uL30</fullName>
    </recommendedName>
</protein>
<dbReference type="Pfam" id="PF00327">
    <property type="entry name" value="Ribosomal_L30"/>
    <property type="match status" value="1"/>
</dbReference>
<dbReference type="PANTHER" id="PTHR11524:SF16">
    <property type="entry name" value="LARGE RIBOSOMAL SUBUNIT PROTEIN UL30"/>
    <property type="match status" value="1"/>
</dbReference>
<dbReference type="PANTHER" id="PTHR11524">
    <property type="entry name" value="60S RIBOSOMAL PROTEIN L7"/>
    <property type="match status" value="1"/>
</dbReference>
<reference evidence="6 7" key="1">
    <citation type="submission" date="2017-02" db="EMBL/GenBank/DDBJ databases">
        <title>isolation and characterization of a novel temperate virus Aeropyrum globular virus 1 infecting hyperthermophilic archaeon Aeropyrum.</title>
        <authorList>
            <person name="Yumiya M."/>
            <person name="Yoshida T."/>
            <person name="Sako Y."/>
        </authorList>
    </citation>
    <scope>NUCLEOTIDE SEQUENCE [LARGE SCALE GENOMIC DNA]</scope>
    <source>
        <strain evidence="6 7">YK1-12-2013</strain>
    </source>
</reference>
<dbReference type="NCBIfam" id="TIGR01309">
    <property type="entry name" value="uL30_arch"/>
    <property type="match status" value="1"/>
</dbReference>
<gene>
    <name evidence="4" type="primary">rpl30</name>
    <name evidence="6" type="ORF">apy_14030</name>
</gene>
<comment type="caution">
    <text evidence="6">The sequence shown here is derived from an EMBL/GenBank/DDBJ whole genome shotgun (WGS) entry which is preliminary data.</text>
</comment>
<dbReference type="GO" id="GO:0003735">
    <property type="term" value="F:structural constituent of ribosome"/>
    <property type="evidence" value="ECO:0007669"/>
    <property type="project" value="UniProtKB-UniRule"/>
</dbReference>
<dbReference type="InterPro" id="IPR036919">
    <property type="entry name" value="Ribo_uL30_ferredoxin-like_sf"/>
</dbReference>
<dbReference type="HAMAP" id="MF_01371_A">
    <property type="entry name" value="Ribosomal_uL30_A"/>
    <property type="match status" value="1"/>
</dbReference>
<keyword evidence="2 4" id="KW-0689">Ribosomal protein</keyword>
<dbReference type="GO" id="GO:0006412">
    <property type="term" value="P:translation"/>
    <property type="evidence" value="ECO:0007669"/>
    <property type="project" value="UniProtKB-UniRule"/>
</dbReference>
<dbReference type="InterPro" id="IPR005997">
    <property type="entry name" value="Ribosomal_uL30_arc"/>
</dbReference>
<evidence type="ECO:0000256" key="2">
    <source>
        <dbReference type="ARBA" id="ARBA00022980"/>
    </source>
</evidence>
<evidence type="ECO:0000313" key="6">
    <source>
        <dbReference type="EMBL" id="GBF09678.1"/>
    </source>
</evidence>
<dbReference type="GO" id="GO:0022625">
    <property type="term" value="C:cytosolic large ribosomal subunit"/>
    <property type="evidence" value="ECO:0007669"/>
    <property type="project" value="UniProtKB-UniRule"/>
</dbReference>